<accession>A0AAE0VUA7</accession>
<dbReference type="AlphaFoldDB" id="A0AAE0VUA7"/>
<evidence type="ECO:0000256" key="1">
    <source>
        <dbReference type="SAM" id="MobiDB-lite"/>
    </source>
</evidence>
<gene>
    <name evidence="2" type="ORF">CHS0354_034525</name>
</gene>
<sequence length="154" mass="17317">MLFKEDGVRVCDIATDVGMMIPTVSLKQTSGLPVYYQYITSSDKVKFGIVKNIKEEKIAQTLKYRIALPHKTAYHHLSIKSIDYITTPDNTTFIIWTLKAPPKVSDPITTPGSKDHHHLNTKVSDPITTPDSKDHHHLNTKVSDPITTPRTIII</sequence>
<keyword evidence="3" id="KW-1185">Reference proteome</keyword>
<evidence type="ECO:0000313" key="3">
    <source>
        <dbReference type="Proteomes" id="UP001195483"/>
    </source>
</evidence>
<organism evidence="2 3">
    <name type="scientific">Potamilus streckersoni</name>
    <dbReference type="NCBI Taxonomy" id="2493646"/>
    <lineage>
        <taxon>Eukaryota</taxon>
        <taxon>Metazoa</taxon>
        <taxon>Spiralia</taxon>
        <taxon>Lophotrochozoa</taxon>
        <taxon>Mollusca</taxon>
        <taxon>Bivalvia</taxon>
        <taxon>Autobranchia</taxon>
        <taxon>Heteroconchia</taxon>
        <taxon>Palaeoheterodonta</taxon>
        <taxon>Unionida</taxon>
        <taxon>Unionoidea</taxon>
        <taxon>Unionidae</taxon>
        <taxon>Ambleminae</taxon>
        <taxon>Lampsilini</taxon>
        <taxon>Potamilus</taxon>
    </lineage>
</organism>
<feature type="region of interest" description="Disordered" evidence="1">
    <location>
        <begin position="127"/>
        <end position="147"/>
    </location>
</feature>
<proteinExistence type="predicted"/>
<name>A0AAE0VUA7_9BIVA</name>
<protein>
    <submittedName>
        <fullName evidence="2">Uncharacterized protein</fullName>
    </submittedName>
</protein>
<reference evidence="2" key="2">
    <citation type="journal article" date="2021" name="Genome Biol. Evol.">
        <title>Developing a high-quality reference genome for a parasitic bivalve with doubly uniparental inheritance (Bivalvia: Unionida).</title>
        <authorList>
            <person name="Smith C.H."/>
        </authorList>
    </citation>
    <scope>NUCLEOTIDE SEQUENCE</scope>
    <source>
        <strain evidence="2">CHS0354</strain>
        <tissue evidence="2">Mantle</tissue>
    </source>
</reference>
<reference evidence="2" key="3">
    <citation type="submission" date="2023-05" db="EMBL/GenBank/DDBJ databases">
        <authorList>
            <person name="Smith C.H."/>
        </authorList>
    </citation>
    <scope>NUCLEOTIDE SEQUENCE</scope>
    <source>
        <strain evidence="2">CHS0354</strain>
        <tissue evidence="2">Mantle</tissue>
    </source>
</reference>
<reference evidence="2" key="1">
    <citation type="journal article" date="2021" name="Genome Biol. Evol.">
        <title>A High-Quality Reference Genome for a Parasitic Bivalve with Doubly Uniparental Inheritance (Bivalvia: Unionida).</title>
        <authorList>
            <person name="Smith C.H."/>
        </authorList>
    </citation>
    <scope>NUCLEOTIDE SEQUENCE</scope>
    <source>
        <strain evidence="2">CHS0354</strain>
    </source>
</reference>
<dbReference type="Proteomes" id="UP001195483">
    <property type="component" value="Unassembled WGS sequence"/>
</dbReference>
<dbReference type="EMBL" id="JAEAOA010002031">
    <property type="protein sequence ID" value="KAK3590953.1"/>
    <property type="molecule type" value="Genomic_DNA"/>
</dbReference>
<evidence type="ECO:0000313" key="2">
    <source>
        <dbReference type="EMBL" id="KAK3590953.1"/>
    </source>
</evidence>
<comment type="caution">
    <text evidence="2">The sequence shown here is derived from an EMBL/GenBank/DDBJ whole genome shotgun (WGS) entry which is preliminary data.</text>
</comment>